<dbReference type="Pfam" id="PF19300">
    <property type="entry name" value="BPD_transp_1_N"/>
    <property type="match status" value="1"/>
</dbReference>
<evidence type="ECO:0000313" key="10">
    <source>
        <dbReference type="Proteomes" id="UP000280501"/>
    </source>
</evidence>
<evidence type="ECO:0000256" key="4">
    <source>
        <dbReference type="ARBA" id="ARBA00022692"/>
    </source>
</evidence>
<dbReference type="PROSITE" id="PS50928">
    <property type="entry name" value="ABC_TM1"/>
    <property type="match status" value="1"/>
</dbReference>
<protein>
    <submittedName>
        <fullName evidence="9">Peptide/nickel transport system permease protein</fullName>
    </submittedName>
</protein>
<dbReference type="GO" id="GO:0005886">
    <property type="term" value="C:plasma membrane"/>
    <property type="evidence" value="ECO:0007669"/>
    <property type="project" value="UniProtKB-SubCell"/>
</dbReference>
<dbReference type="InterPro" id="IPR045621">
    <property type="entry name" value="BPD_transp_1_N"/>
</dbReference>
<accession>A0A3N4YSZ2</accession>
<feature type="transmembrane region" description="Helical" evidence="7">
    <location>
        <begin position="315"/>
        <end position="340"/>
    </location>
</feature>
<feature type="transmembrane region" description="Helical" evidence="7">
    <location>
        <begin position="259"/>
        <end position="280"/>
    </location>
</feature>
<sequence>MFLFILRRTLASLVVLLLSSALMFWLTVNSGDPLADLRGSNADNAQQLMDSRVATMNLDLPWYERYWMWLDGVVGCFTGSCDFGVNRSGQDVLFLTGLAAQSTLRLVTAATLIAIVVGVALGILTAIRQYSGFDYGVTFAAFLFFSLPVFWAAVLLKEFGAIRFNDWIANGQLGPLTIILIALVLAFLIPSTMGGTTRRKLVTGGATFAFVVVVLFLFNLLNWYRSPVSGPLVALVAACGAAVLVTAIVSGLRNRKAMYAALTTAVVGIVAYAVLAFTPLLADPSWLGLSGLFVVAIAVSLVIGRLWGGYNKKQVMLVTGVTGALTSLIVVADILVGYWASFLGLKSRPISTIGAQTPNFTGDFWQRLIDYGTQLILPTALLALVSIATHSRFTRSSMLEVLNQDYVRTARAKGLSEREVVVKHAFRNSLIPITTIVAFDFAALIGGAVITETVFGWQGMGQLFITGLRQVDPAPVMAFFLVTGTAVVVMNLLADLAYASLDPRIRR</sequence>
<keyword evidence="4 7" id="KW-0812">Transmembrane</keyword>
<dbReference type="Proteomes" id="UP000280501">
    <property type="component" value="Unassembled WGS sequence"/>
</dbReference>
<keyword evidence="3" id="KW-1003">Cell membrane</keyword>
<feature type="transmembrane region" description="Helical" evidence="7">
    <location>
        <begin position="371"/>
        <end position="389"/>
    </location>
</feature>
<dbReference type="RefSeq" id="WP_123815409.1">
    <property type="nucleotide sequence ID" value="NZ_RKQZ01000001.1"/>
</dbReference>
<evidence type="ECO:0000256" key="6">
    <source>
        <dbReference type="ARBA" id="ARBA00023136"/>
    </source>
</evidence>
<dbReference type="OrthoDB" id="147639at2"/>
<feature type="domain" description="ABC transmembrane type-1" evidence="8">
    <location>
        <begin position="100"/>
        <end position="498"/>
    </location>
</feature>
<dbReference type="Gene3D" id="1.10.3720.10">
    <property type="entry name" value="MetI-like"/>
    <property type="match status" value="1"/>
</dbReference>
<feature type="transmembrane region" description="Helical" evidence="7">
    <location>
        <begin position="167"/>
        <end position="189"/>
    </location>
</feature>
<feature type="transmembrane region" description="Helical" evidence="7">
    <location>
        <begin position="286"/>
        <end position="308"/>
    </location>
</feature>
<dbReference type="PANTHER" id="PTHR43163:SF9">
    <property type="entry name" value="ABC TRANSPORTER PERMEASE PROTEIN"/>
    <property type="match status" value="1"/>
</dbReference>
<dbReference type="PRINTS" id="PR00173">
    <property type="entry name" value="EDTRNSPORT"/>
</dbReference>
<evidence type="ECO:0000256" key="3">
    <source>
        <dbReference type="ARBA" id="ARBA00022475"/>
    </source>
</evidence>
<keyword evidence="10" id="KW-1185">Reference proteome</keyword>
<comment type="similarity">
    <text evidence="7">Belongs to the binding-protein-dependent transport system permease family.</text>
</comment>
<dbReference type="InterPro" id="IPR035906">
    <property type="entry name" value="MetI-like_sf"/>
</dbReference>
<keyword evidence="2 7" id="KW-0813">Transport</keyword>
<feature type="transmembrane region" description="Helical" evidence="7">
    <location>
        <begin position="103"/>
        <end position="124"/>
    </location>
</feature>
<evidence type="ECO:0000256" key="1">
    <source>
        <dbReference type="ARBA" id="ARBA00004651"/>
    </source>
</evidence>
<dbReference type="SUPFAM" id="SSF161098">
    <property type="entry name" value="MetI-like"/>
    <property type="match status" value="1"/>
</dbReference>
<comment type="caution">
    <text evidence="9">The sequence shown here is derived from an EMBL/GenBank/DDBJ whole genome shotgun (WGS) entry which is preliminary data.</text>
</comment>
<feature type="transmembrane region" description="Helical" evidence="7">
    <location>
        <begin position="136"/>
        <end position="155"/>
    </location>
</feature>
<name>A0A3N4YSZ2_9MICO</name>
<evidence type="ECO:0000256" key="7">
    <source>
        <dbReference type="RuleBase" id="RU363032"/>
    </source>
</evidence>
<evidence type="ECO:0000256" key="5">
    <source>
        <dbReference type="ARBA" id="ARBA00022989"/>
    </source>
</evidence>
<dbReference type="PANTHER" id="PTHR43163">
    <property type="entry name" value="DIPEPTIDE TRANSPORT SYSTEM PERMEASE PROTEIN DPPB-RELATED"/>
    <property type="match status" value="1"/>
</dbReference>
<keyword evidence="6 7" id="KW-0472">Membrane</keyword>
<dbReference type="InterPro" id="IPR000515">
    <property type="entry name" value="MetI-like"/>
</dbReference>
<gene>
    <name evidence="9" type="ORF">EDD34_3167</name>
</gene>
<proteinExistence type="inferred from homology"/>
<evidence type="ECO:0000259" key="8">
    <source>
        <dbReference type="PROSITE" id="PS50928"/>
    </source>
</evidence>
<feature type="transmembrane region" description="Helical" evidence="7">
    <location>
        <begin position="433"/>
        <end position="457"/>
    </location>
</feature>
<comment type="subcellular location">
    <subcellularLocation>
        <location evidence="1 7">Cell membrane</location>
        <topology evidence="1 7">Multi-pass membrane protein</topology>
    </subcellularLocation>
</comment>
<dbReference type="AlphaFoldDB" id="A0A3N4YSZ2"/>
<evidence type="ECO:0000256" key="2">
    <source>
        <dbReference type="ARBA" id="ARBA00022448"/>
    </source>
</evidence>
<feature type="transmembrane region" description="Helical" evidence="7">
    <location>
        <begin position="477"/>
        <end position="501"/>
    </location>
</feature>
<reference evidence="9 10" key="1">
    <citation type="submission" date="2018-11" db="EMBL/GenBank/DDBJ databases">
        <title>Sequencing the genomes of 1000 actinobacteria strains.</title>
        <authorList>
            <person name="Klenk H.-P."/>
        </authorList>
    </citation>
    <scope>NUCLEOTIDE SEQUENCE [LARGE SCALE GENOMIC DNA]</scope>
    <source>
        <strain evidence="9 10">DSM 15700</strain>
    </source>
</reference>
<feature type="transmembrane region" description="Helical" evidence="7">
    <location>
        <begin position="201"/>
        <end position="220"/>
    </location>
</feature>
<dbReference type="Pfam" id="PF00528">
    <property type="entry name" value="BPD_transp_1"/>
    <property type="match status" value="1"/>
</dbReference>
<feature type="transmembrane region" description="Helical" evidence="7">
    <location>
        <begin position="232"/>
        <end position="252"/>
    </location>
</feature>
<dbReference type="EMBL" id="RKQZ01000001">
    <property type="protein sequence ID" value="RPF22504.1"/>
    <property type="molecule type" value="Genomic_DNA"/>
</dbReference>
<organism evidence="9 10">
    <name type="scientific">Myceligenerans xiligouense</name>
    <dbReference type="NCBI Taxonomy" id="253184"/>
    <lineage>
        <taxon>Bacteria</taxon>
        <taxon>Bacillati</taxon>
        <taxon>Actinomycetota</taxon>
        <taxon>Actinomycetes</taxon>
        <taxon>Micrococcales</taxon>
        <taxon>Promicromonosporaceae</taxon>
        <taxon>Myceligenerans</taxon>
    </lineage>
</organism>
<keyword evidence="5 7" id="KW-1133">Transmembrane helix</keyword>
<evidence type="ECO:0000313" key="9">
    <source>
        <dbReference type="EMBL" id="RPF22504.1"/>
    </source>
</evidence>
<dbReference type="CDD" id="cd06261">
    <property type="entry name" value="TM_PBP2"/>
    <property type="match status" value="1"/>
</dbReference>
<dbReference type="GO" id="GO:0055085">
    <property type="term" value="P:transmembrane transport"/>
    <property type="evidence" value="ECO:0007669"/>
    <property type="project" value="InterPro"/>
</dbReference>